<keyword evidence="5 6" id="KW-0472">Membrane</keyword>
<protein>
    <submittedName>
        <fullName evidence="8">Multidrug DMT transporter permease</fullName>
    </submittedName>
</protein>
<evidence type="ECO:0000313" key="9">
    <source>
        <dbReference type="Proteomes" id="UP000364291"/>
    </source>
</evidence>
<dbReference type="GO" id="GO:0016020">
    <property type="term" value="C:membrane"/>
    <property type="evidence" value="ECO:0007669"/>
    <property type="project" value="UniProtKB-SubCell"/>
</dbReference>
<dbReference type="AlphaFoldDB" id="A0A5E5NZD3"/>
<organism evidence="8 9">
    <name type="scientific">Pandoraea apista</name>
    <dbReference type="NCBI Taxonomy" id="93218"/>
    <lineage>
        <taxon>Bacteria</taxon>
        <taxon>Pseudomonadati</taxon>
        <taxon>Pseudomonadota</taxon>
        <taxon>Betaproteobacteria</taxon>
        <taxon>Burkholderiales</taxon>
        <taxon>Burkholderiaceae</taxon>
        <taxon>Pandoraea</taxon>
    </lineage>
</organism>
<dbReference type="Proteomes" id="UP000364291">
    <property type="component" value="Unassembled WGS sequence"/>
</dbReference>
<dbReference type="PANTHER" id="PTHR32322:SF2">
    <property type="entry name" value="EAMA DOMAIN-CONTAINING PROTEIN"/>
    <property type="match status" value="1"/>
</dbReference>
<feature type="transmembrane region" description="Helical" evidence="6">
    <location>
        <begin position="243"/>
        <end position="263"/>
    </location>
</feature>
<sequence>MLRMRPVSRDRRGRPRTLFLGVMPDGPDILFRGKSMQIESLAWRRHGATLLFVLLWSGGALAAKWGLTNASAFAFLVVRLGVALAALTLIALTRRQWWPAPGTRWQVAGTGVLLIGGYQAAYLLALANGITPGALATVLGVQPILTLVALERAHSARRLAGLAVALAGLALVVAQSLVSAKLSAAGSVWALSALACMTLGTLAQKGSRQTPLDVLPLQYAVGLALALLVAPTQPWHIDDSWGFWLPLLYMSLVISVGATLLLYRMIATGNLVTVTSLFYLVPVVTALLDWGVFGHRPTGLAVAGTAAILLGLRLALR</sequence>
<dbReference type="Pfam" id="PF00892">
    <property type="entry name" value="EamA"/>
    <property type="match status" value="1"/>
</dbReference>
<feature type="domain" description="EamA" evidence="7">
    <location>
        <begin position="186"/>
        <end position="315"/>
    </location>
</feature>
<evidence type="ECO:0000256" key="2">
    <source>
        <dbReference type="ARBA" id="ARBA00007362"/>
    </source>
</evidence>
<evidence type="ECO:0000256" key="4">
    <source>
        <dbReference type="ARBA" id="ARBA00022989"/>
    </source>
</evidence>
<dbReference type="PANTHER" id="PTHR32322">
    <property type="entry name" value="INNER MEMBRANE TRANSPORTER"/>
    <property type="match status" value="1"/>
</dbReference>
<evidence type="ECO:0000256" key="1">
    <source>
        <dbReference type="ARBA" id="ARBA00004141"/>
    </source>
</evidence>
<evidence type="ECO:0000256" key="3">
    <source>
        <dbReference type="ARBA" id="ARBA00022692"/>
    </source>
</evidence>
<keyword evidence="3 6" id="KW-0812">Transmembrane</keyword>
<comment type="similarity">
    <text evidence="2">Belongs to the EamA transporter family.</text>
</comment>
<name>A0A5E5NZD3_9BURK</name>
<feature type="transmembrane region" description="Helical" evidence="6">
    <location>
        <begin position="159"/>
        <end position="178"/>
    </location>
</feature>
<dbReference type="InterPro" id="IPR000620">
    <property type="entry name" value="EamA_dom"/>
</dbReference>
<evidence type="ECO:0000256" key="6">
    <source>
        <dbReference type="SAM" id="Phobius"/>
    </source>
</evidence>
<proteinExistence type="inferred from homology"/>
<feature type="transmembrane region" description="Helical" evidence="6">
    <location>
        <begin position="214"/>
        <end position="231"/>
    </location>
</feature>
<reference evidence="8 9" key="1">
    <citation type="submission" date="2019-08" db="EMBL/GenBank/DDBJ databases">
        <authorList>
            <person name="Peeters C."/>
        </authorList>
    </citation>
    <scope>NUCLEOTIDE SEQUENCE [LARGE SCALE GENOMIC DNA]</scope>
    <source>
        <strain evidence="8 9">LMG 18089</strain>
    </source>
</reference>
<keyword evidence="4 6" id="KW-1133">Transmembrane helix</keyword>
<dbReference type="EMBL" id="CABPSX010000001">
    <property type="protein sequence ID" value="VVG69641.1"/>
    <property type="molecule type" value="Genomic_DNA"/>
</dbReference>
<dbReference type="InterPro" id="IPR050638">
    <property type="entry name" value="AA-Vitamin_Transporters"/>
</dbReference>
<evidence type="ECO:0000313" key="8">
    <source>
        <dbReference type="EMBL" id="VVG69641.1"/>
    </source>
</evidence>
<comment type="subcellular location">
    <subcellularLocation>
        <location evidence="1">Membrane</location>
        <topology evidence="1">Multi-pass membrane protein</topology>
    </subcellularLocation>
</comment>
<feature type="transmembrane region" description="Helical" evidence="6">
    <location>
        <begin position="299"/>
        <end position="316"/>
    </location>
</feature>
<feature type="transmembrane region" description="Helical" evidence="6">
    <location>
        <begin position="130"/>
        <end position="150"/>
    </location>
</feature>
<feature type="transmembrane region" description="Helical" evidence="6">
    <location>
        <begin position="105"/>
        <end position="124"/>
    </location>
</feature>
<evidence type="ECO:0000259" key="7">
    <source>
        <dbReference type="Pfam" id="PF00892"/>
    </source>
</evidence>
<evidence type="ECO:0000256" key="5">
    <source>
        <dbReference type="ARBA" id="ARBA00023136"/>
    </source>
</evidence>
<dbReference type="SUPFAM" id="SSF103481">
    <property type="entry name" value="Multidrug resistance efflux transporter EmrE"/>
    <property type="match status" value="2"/>
</dbReference>
<feature type="transmembrane region" description="Helical" evidence="6">
    <location>
        <begin position="184"/>
        <end position="202"/>
    </location>
</feature>
<feature type="transmembrane region" description="Helical" evidence="6">
    <location>
        <begin position="72"/>
        <end position="93"/>
    </location>
</feature>
<gene>
    <name evidence="8" type="ORF">PAP18089_00597</name>
</gene>
<dbReference type="InterPro" id="IPR037185">
    <property type="entry name" value="EmrE-like"/>
</dbReference>
<accession>A0A5E5NZD3</accession>
<feature type="transmembrane region" description="Helical" evidence="6">
    <location>
        <begin position="270"/>
        <end position="293"/>
    </location>
</feature>